<evidence type="ECO:0000256" key="2">
    <source>
        <dbReference type="ARBA" id="ARBA00023015"/>
    </source>
</evidence>
<proteinExistence type="inferred from homology"/>
<dbReference type="Gene3D" id="3.40.190.10">
    <property type="entry name" value="Periplasmic binding protein-like II"/>
    <property type="match status" value="2"/>
</dbReference>
<keyword evidence="3" id="KW-0238">DNA-binding</keyword>
<evidence type="ECO:0000256" key="4">
    <source>
        <dbReference type="ARBA" id="ARBA00023163"/>
    </source>
</evidence>
<protein>
    <submittedName>
        <fullName evidence="6">LysR family transcriptional regulator</fullName>
    </submittedName>
</protein>
<dbReference type="OrthoDB" id="8629427at2"/>
<dbReference type="SUPFAM" id="SSF46785">
    <property type="entry name" value="Winged helix' DNA-binding domain"/>
    <property type="match status" value="1"/>
</dbReference>
<sequence>MKTTQLRILVAIAEHGTLMAAAHALCLSQPAVTKSIKELEARLGVQLLVRSGSGIRLTPYGEALLRRARTVVGEIERAEQELEEMKTSSVLTIRIGVSLLAASIVVPDAIHAFRARFPNVPLDVFEFQTTRLIDGLRDGSFDMCIGFTAPGDAGTEFRVVPLGFVAQSLALKRGDPLTGETRLTRLREAHWLYNYTRKSMPAFWATLTAQAGAGAQLPLPARVTVCTARRLYTELASEPGVVSVWPDFQLEEEIARGTLERIALDWALPRLELSVIYRKDLVLSGEAEYFIECLQSKALPG</sequence>
<accession>A0A4P7D2D6</accession>
<dbReference type="GO" id="GO:0003677">
    <property type="term" value="F:DNA binding"/>
    <property type="evidence" value="ECO:0007669"/>
    <property type="project" value="UniProtKB-KW"/>
</dbReference>
<dbReference type="PRINTS" id="PR00039">
    <property type="entry name" value="HTHLYSR"/>
</dbReference>
<organism evidence="6 7">
    <name type="scientific">Paraburkholderia pallida</name>
    <dbReference type="NCBI Taxonomy" id="2547399"/>
    <lineage>
        <taxon>Bacteria</taxon>
        <taxon>Pseudomonadati</taxon>
        <taxon>Pseudomonadota</taxon>
        <taxon>Betaproteobacteria</taxon>
        <taxon>Burkholderiales</taxon>
        <taxon>Burkholderiaceae</taxon>
        <taxon>Paraburkholderia</taxon>
    </lineage>
</organism>
<dbReference type="SUPFAM" id="SSF53850">
    <property type="entry name" value="Periplasmic binding protein-like II"/>
    <property type="match status" value="1"/>
</dbReference>
<dbReference type="GO" id="GO:0003700">
    <property type="term" value="F:DNA-binding transcription factor activity"/>
    <property type="evidence" value="ECO:0007669"/>
    <property type="project" value="InterPro"/>
</dbReference>
<evidence type="ECO:0000256" key="1">
    <source>
        <dbReference type="ARBA" id="ARBA00009437"/>
    </source>
</evidence>
<feature type="domain" description="HTH lysR-type" evidence="5">
    <location>
        <begin position="1"/>
        <end position="58"/>
    </location>
</feature>
<dbReference type="InterPro" id="IPR036390">
    <property type="entry name" value="WH_DNA-bd_sf"/>
</dbReference>
<evidence type="ECO:0000256" key="3">
    <source>
        <dbReference type="ARBA" id="ARBA00023125"/>
    </source>
</evidence>
<keyword evidence="7" id="KW-1185">Reference proteome</keyword>
<dbReference type="PROSITE" id="PS50931">
    <property type="entry name" value="HTH_LYSR"/>
    <property type="match status" value="1"/>
</dbReference>
<dbReference type="EMBL" id="CP038150">
    <property type="protein sequence ID" value="QBR02088.1"/>
    <property type="molecule type" value="Genomic_DNA"/>
</dbReference>
<keyword evidence="4" id="KW-0804">Transcription</keyword>
<dbReference type="Proteomes" id="UP000295727">
    <property type="component" value="Chromosome 3"/>
</dbReference>
<dbReference type="PANTHER" id="PTHR30419:SF30">
    <property type="entry name" value="LYSR FAMILY TRANSCRIPTIONAL REGULATOR"/>
    <property type="match status" value="1"/>
</dbReference>
<dbReference type="RefSeq" id="WP_134757376.1">
    <property type="nucleotide sequence ID" value="NZ_CP038150.1"/>
</dbReference>
<evidence type="ECO:0000313" key="6">
    <source>
        <dbReference type="EMBL" id="QBR02088.1"/>
    </source>
</evidence>
<reference evidence="6 7" key="1">
    <citation type="submission" date="2019-03" db="EMBL/GenBank/DDBJ databases">
        <title>Paraburkholderia sp. 7MH5, isolated from subtropical forest soil.</title>
        <authorList>
            <person name="Gao Z.-H."/>
            <person name="Qiu L.-H."/>
        </authorList>
    </citation>
    <scope>NUCLEOTIDE SEQUENCE [LARGE SCALE GENOMIC DNA]</scope>
    <source>
        <strain evidence="6 7">7MH5</strain>
    </source>
</reference>
<comment type="similarity">
    <text evidence="1">Belongs to the LysR transcriptional regulatory family.</text>
</comment>
<evidence type="ECO:0000259" key="5">
    <source>
        <dbReference type="PROSITE" id="PS50931"/>
    </source>
</evidence>
<dbReference type="Gene3D" id="1.10.10.10">
    <property type="entry name" value="Winged helix-like DNA-binding domain superfamily/Winged helix DNA-binding domain"/>
    <property type="match status" value="1"/>
</dbReference>
<dbReference type="PANTHER" id="PTHR30419">
    <property type="entry name" value="HTH-TYPE TRANSCRIPTIONAL REGULATOR YBHD"/>
    <property type="match status" value="1"/>
</dbReference>
<evidence type="ECO:0000313" key="7">
    <source>
        <dbReference type="Proteomes" id="UP000295727"/>
    </source>
</evidence>
<dbReference type="Pfam" id="PF00126">
    <property type="entry name" value="HTH_1"/>
    <property type="match status" value="1"/>
</dbReference>
<dbReference type="InterPro" id="IPR005119">
    <property type="entry name" value="LysR_subst-bd"/>
</dbReference>
<dbReference type="InterPro" id="IPR050950">
    <property type="entry name" value="HTH-type_LysR_regulators"/>
</dbReference>
<dbReference type="KEGG" id="ppai:E1956_33795"/>
<gene>
    <name evidence="6" type="ORF">E1956_33795</name>
</gene>
<dbReference type="Pfam" id="PF03466">
    <property type="entry name" value="LysR_substrate"/>
    <property type="match status" value="1"/>
</dbReference>
<name>A0A4P7D2D6_9BURK</name>
<dbReference type="FunFam" id="1.10.10.10:FF:000001">
    <property type="entry name" value="LysR family transcriptional regulator"/>
    <property type="match status" value="1"/>
</dbReference>
<dbReference type="InterPro" id="IPR000847">
    <property type="entry name" value="LysR_HTH_N"/>
</dbReference>
<dbReference type="InterPro" id="IPR036388">
    <property type="entry name" value="WH-like_DNA-bd_sf"/>
</dbReference>
<dbReference type="GO" id="GO:0005829">
    <property type="term" value="C:cytosol"/>
    <property type="evidence" value="ECO:0007669"/>
    <property type="project" value="TreeGrafter"/>
</dbReference>
<dbReference type="AlphaFoldDB" id="A0A4P7D2D6"/>
<keyword evidence="2" id="KW-0805">Transcription regulation</keyword>